<dbReference type="NCBIfam" id="NF004531">
    <property type="entry name" value="PRK05878.1"/>
    <property type="match status" value="1"/>
</dbReference>
<organism evidence="13">
    <name type="scientific">Cladocopium goreaui</name>
    <dbReference type="NCBI Taxonomy" id="2562237"/>
    <lineage>
        <taxon>Eukaryota</taxon>
        <taxon>Sar</taxon>
        <taxon>Alveolata</taxon>
        <taxon>Dinophyceae</taxon>
        <taxon>Suessiales</taxon>
        <taxon>Symbiodiniaceae</taxon>
        <taxon>Cladocopium</taxon>
    </lineage>
</organism>
<keyword evidence="4" id="KW-0808">Transferase</keyword>
<evidence type="ECO:0000313" key="16">
    <source>
        <dbReference type="Proteomes" id="UP001152797"/>
    </source>
</evidence>
<dbReference type="Pfam" id="PF09365">
    <property type="entry name" value="DUF2461"/>
    <property type="match status" value="1"/>
</dbReference>
<dbReference type="PROSITE" id="PS00742">
    <property type="entry name" value="PEP_ENZYMES_2"/>
    <property type="match status" value="1"/>
</dbReference>
<dbReference type="InterPro" id="IPR013815">
    <property type="entry name" value="ATP_grasp_subdomain_1"/>
</dbReference>
<dbReference type="InterPro" id="IPR018274">
    <property type="entry name" value="PEP_util_AS"/>
</dbReference>
<keyword evidence="5" id="KW-0479">Metal-binding</keyword>
<comment type="cofactor">
    <cofactor evidence="1">
        <name>Mg(2+)</name>
        <dbReference type="ChEBI" id="CHEBI:18420"/>
    </cofactor>
</comment>
<feature type="domain" description="PEP-utilising enzyme C-terminal" evidence="12">
    <location>
        <begin position="829"/>
        <end position="1181"/>
    </location>
</feature>
<dbReference type="Pfam" id="PF00391">
    <property type="entry name" value="PEP-utilizers"/>
    <property type="match status" value="1"/>
</dbReference>
<dbReference type="EMBL" id="CAMXCT020002380">
    <property type="protein sequence ID" value="CAL1151147.1"/>
    <property type="molecule type" value="Genomic_DNA"/>
</dbReference>
<dbReference type="Gene3D" id="3.30.470.20">
    <property type="entry name" value="ATP-grasp fold, B domain"/>
    <property type="match status" value="1"/>
</dbReference>
<dbReference type="GO" id="GO:0050242">
    <property type="term" value="F:pyruvate, phosphate dikinase activity"/>
    <property type="evidence" value="ECO:0007669"/>
    <property type="project" value="UniProtKB-EC"/>
</dbReference>
<evidence type="ECO:0000256" key="4">
    <source>
        <dbReference type="ARBA" id="ARBA00022679"/>
    </source>
</evidence>
<evidence type="ECO:0000256" key="8">
    <source>
        <dbReference type="ARBA" id="ARBA00022840"/>
    </source>
</evidence>
<reference evidence="13" key="1">
    <citation type="submission" date="2022-10" db="EMBL/GenBank/DDBJ databases">
        <authorList>
            <person name="Chen Y."/>
            <person name="Dougan E. K."/>
            <person name="Chan C."/>
            <person name="Rhodes N."/>
            <person name="Thang M."/>
        </authorList>
    </citation>
    <scope>NUCLEOTIDE SEQUENCE</scope>
</reference>
<evidence type="ECO:0000259" key="12">
    <source>
        <dbReference type="Pfam" id="PF02896"/>
    </source>
</evidence>
<keyword evidence="15" id="KW-0670">Pyruvate</keyword>
<evidence type="ECO:0000256" key="7">
    <source>
        <dbReference type="ARBA" id="ARBA00022777"/>
    </source>
</evidence>
<feature type="domain" description="Pyruvate phosphate dikinase AMP/ATP-binding" evidence="11">
    <location>
        <begin position="360"/>
        <end position="594"/>
    </location>
</feature>
<dbReference type="InterPro" id="IPR023151">
    <property type="entry name" value="PEP_util_CS"/>
</dbReference>
<dbReference type="Pfam" id="PF01326">
    <property type="entry name" value="PPDK_N"/>
    <property type="match status" value="3"/>
</dbReference>
<dbReference type="OrthoDB" id="2537769at2759"/>
<keyword evidence="16" id="KW-1185">Reference proteome</keyword>
<sequence>MARSKSQFAGFPLGLFHFLEELSRNNHKPWFDANKERYERDVRTPALAFITAMERPLRAISPHFTAVPKKVGGSLMRIHRDVRFGKDKTPYKTNVGIQFRHESGKDVHCPGFYVHIALDECFLGAGIWRPCTPTLTAIRERIDEEPSRWKRARDGKRFREVWAPSGDSLKRPPRGYDAEHPMIEDLKRKDHIAVADLDHDDLMATDVVDRIADAFKRSKAYTTLRVHFRGLPRPPTVRAESARRSTRQRIFGSLPREPPPGFREPAPRLVTPTATLAVPPAPRLRSKQDTNNTMAKKKPAAGKMVYYFGKTKTEGDGSMKTLIGGKGANLAEMTSIGLPVPAGFTITTECCALYNKAGGKLPKGLMDEVGAAVKTLEKEAGKKFGDTKNPLLMSVRSGAAVSMPGMMNTILNLGLNDESVAGLANATGNERFAYDAYRRLINMYGDVVMEVHHEYFEEAFSKIKTKYGAAEDNDVPTKGLIELCDAYKKVYKKHTKQDFPQDPLKQLALAVEAVFKSWMSDKAISYRRIEGITGLAGTAVNVQSMVFGNMGDDSGTGVAFTRNPSTGENKFYGEFLVNAQGEDVVAGIRTPQPVAEMPKWKCDADKTIGKKVHAELMKIKTKLEKHYKDVQDIEFTIEKGKLYMLQTRNGKRTGMAAVRIACEMVKEKLISEKTGVMRVPAGDLTQLLLPSFDPAAKKKASALTIGLPASPGAAFGKLAFTAEEAVERSHNGEQVLLVRKETSPEDVDGMHSAAGILTSTGGMTSHAAVVARGWGKCCVAGAGEIQIDEKGKKIKVGGKTYGVKDVLSIDGSTGEVFAGEMPTVSPKLSGNFATVMGWADKYRKLGVRTNADSPADSKRARDFGAEGIGLCRTEHMFFEGDRILAMREMILAEDKSAREKALKKLLPFQRKDFEGIFKAMKGLPVTVRLLDPPLHEFVPHDAKSQKELSAATGVPAKEIAARVSQLHEANPMLGHRGCRLSITYPEILVMQVTAITEAAISCVKKKIDAKPEIMIPLVGTVKELALLRELAEETIKKVKAAKKHTGKLDILIGTMIEIPRAALTADEVATEADFFSFGTNDLTQMTFGYSRDDVNGFLPDYIGQEILEKDPFQSIDTSGVGQLVETAVSKGQSVNKKIKLGICGEHGGDPASIQFCHEVGLNYVSCSPFRVPIARLAAAQAALSQA</sequence>
<evidence type="ECO:0000256" key="1">
    <source>
        <dbReference type="ARBA" id="ARBA00001946"/>
    </source>
</evidence>
<reference evidence="14" key="2">
    <citation type="submission" date="2024-04" db="EMBL/GenBank/DDBJ databases">
        <authorList>
            <person name="Chen Y."/>
            <person name="Shah S."/>
            <person name="Dougan E. K."/>
            <person name="Thang M."/>
            <person name="Chan C."/>
        </authorList>
    </citation>
    <scope>NUCLEOTIDE SEQUENCE [LARGE SCALE GENOMIC DNA]</scope>
</reference>
<dbReference type="SUPFAM" id="SSF52009">
    <property type="entry name" value="Phosphohistidine domain"/>
    <property type="match status" value="1"/>
</dbReference>
<dbReference type="Proteomes" id="UP001152797">
    <property type="component" value="Unassembled WGS sequence"/>
</dbReference>
<dbReference type="EC" id="2.7.9.1" evidence="3"/>
<comment type="similarity">
    <text evidence="2">Belongs to the PEP-utilizing enzyme family.</text>
</comment>
<dbReference type="InterPro" id="IPR036637">
    <property type="entry name" value="Phosphohistidine_dom_sf"/>
</dbReference>
<dbReference type="Gene3D" id="1.20.80.30">
    <property type="match status" value="1"/>
</dbReference>
<dbReference type="NCBIfam" id="TIGR01828">
    <property type="entry name" value="pyru_phos_dikin"/>
    <property type="match status" value="1"/>
</dbReference>
<dbReference type="EMBL" id="CAMXCT010002380">
    <property type="protein sequence ID" value="CAI3997772.1"/>
    <property type="molecule type" value="Genomic_DNA"/>
</dbReference>
<dbReference type="SUPFAM" id="SSF51621">
    <property type="entry name" value="Phosphoenolpyruvate/pyruvate domain"/>
    <property type="match status" value="1"/>
</dbReference>
<protein>
    <recommendedName>
        <fullName evidence="3">pyruvate, phosphate dikinase</fullName>
        <ecNumber evidence="3">2.7.9.1</ecNumber>
    </recommendedName>
</protein>
<dbReference type="GO" id="GO:0005524">
    <property type="term" value="F:ATP binding"/>
    <property type="evidence" value="ECO:0007669"/>
    <property type="project" value="UniProtKB-KW"/>
</dbReference>
<evidence type="ECO:0000256" key="3">
    <source>
        <dbReference type="ARBA" id="ARBA00011994"/>
    </source>
</evidence>
<feature type="domain" description="Pyruvate phosphate dikinase AMP/ATP-binding" evidence="11">
    <location>
        <begin position="321"/>
        <end position="357"/>
    </location>
</feature>
<dbReference type="GO" id="GO:0046872">
    <property type="term" value="F:metal ion binding"/>
    <property type="evidence" value="ECO:0007669"/>
    <property type="project" value="UniProtKB-KW"/>
</dbReference>
<dbReference type="PROSITE" id="PS00370">
    <property type="entry name" value="PEP_ENZYMES_PHOS_SITE"/>
    <property type="match status" value="1"/>
</dbReference>
<dbReference type="InterPro" id="IPR012808">
    <property type="entry name" value="CHP02453"/>
</dbReference>
<evidence type="ECO:0000313" key="13">
    <source>
        <dbReference type="EMBL" id="CAI3997772.1"/>
    </source>
</evidence>
<comment type="caution">
    <text evidence="13">The sequence shown here is derived from an EMBL/GenBank/DDBJ whole genome shotgun (WGS) entry which is preliminary data.</text>
</comment>
<dbReference type="PANTHER" id="PTHR22931">
    <property type="entry name" value="PHOSPHOENOLPYRUVATE DIKINASE-RELATED"/>
    <property type="match status" value="1"/>
</dbReference>
<dbReference type="AlphaFoldDB" id="A0A9P1CSI6"/>
<dbReference type="Pfam" id="PF02896">
    <property type="entry name" value="PEP-utilizers_C"/>
    <property type="match status" value="1"/>
</dbReference>
<dbReference type="Gene3D" id="1.10.189.10">
    <property type="entry name" value="Pyruvate Phosphate Dikinase, domain 2"/>
    <property type="match status" value="1"/>
</dbReference>
<dbReference type="InterPro" id="IPR000121">
    <property type="entry name" value="PEP_util_C"/>
</dbReference>
<keyword evidence="9" id="KW-0460">Magnesium</keyword>
<evidence type="ECO:0000256" key="9">
    <source>
        <dbReference type="ARBA" id="ARBA00022842"/>
    </source>
</evidence>
<evidence type="ECO:0000259" key="11">
    <source>
        <dbReference type="Pfam" id="PF01326"/>
    </source>
</evidence>
<dbReference type="Gene3D" id="3.30.1490.20">
    <property type="entry name" value="ATP-grasp fold, A domain"/>
    <property type="match status" value="1"/>
</dbReference>
<dbReference type="InterPro" id="IPR010121">
    <property type="entry name" value="Pyruvate_phosphate_dikinase"/>
</dbReference>
<keyword evidence="8" id="KW-0067">ATP-binding</keyword>
<dbReference type="PANTHER" id="PTHR22931:SF9">
    <property type="entry name" value="PYRUVATE, PHOSPHATE DIKINASE 1, CHLOROPLASTIC"/>
    <property type="match status" value="1"/>
</dbReference>
<feature type="domain" description="PEP-utilising enzyme mobile" evidence="10">
    <location>
        <begin position="733"/>
        <end position="813"/>
    </location>
</feature>
<evidence type="ECO:0000313" key="14">
    <source>
        <dbReference type="EMBL" id="CAL1151147.1"/>
    </source>
</evidence>
<gene>
    <name evidence="13" type="ORF">C1SCF055_LOCUS24118</name>
</gene>
<accession>A0A9P1CSI6</accession>
<name>A0A9P1CSI6_9DINO</name>
<proteinExistence type="inferred from homology"/>
<dbReference type="InterPro" id="IPR040442">
    <property type="entry name" value="Pyrv_kinase-like_dom_sf"/>
</dbReference>
<evidence type="ECO:0000256" key="6">
    <source>
        <dbReference type="ARBA" id="ARBA00022741"/>
    </source>
</evidence>
<feature type="domain" description="Pyruvate phosphate dikinase AMP/ATP-binding" evidence="11">
    <location>
        <begin position="608"/>
        <end position="668"/>
    </location>
</feature>
<dbReference type="NCBIfam" id="TIGR02453">
    <property type="entry name" value="TIGR02453 family protein"/>
    <property type="match status" value="1"/>
</dbReference>
<evidence type="ECO:0000259" key="10">
    <source>
        <dbReference type="Pfam" id="PF00391"/>
    </source>
</evidence>
<dbReference type="GO" id="GO:0016301">
    <property type="term" value="F:kinase activity"/>
    <property type="evidence" value="ECO:0007669"/>
    <property type="project" value="UniProtKB-KW"/>
</dbReference>
<keyword evidence="7" id="KW-0418">Kinase</keyword>
<dbReference type="InterPro" id="IPR008279">
    <property type="entry name" value="PEP-util_enz_mobile_dom"/>
</dbReference>
<keyword evidence="6" id="KW-0547">Nucleotide-binding</keyword>
<dbReference type="Gene3D" id="3.20.20.60">
    <property type="entry name" value="Phosphoenolpyruvate-binding domains"/>
    <property type="match status" value="1"/>
</dbReference>
<evidence type="ECO:0000256" key="2">
    <source>
        <dbReference type="ARBA" id="ARBA00007837"/>
    </source>
</evidence>
<dbReference type="SUPFAM" id="SSF56059">
    <property type="entry name" value="Glutathione synthetase ATP-binding domain-like"/>
    <property type="match status" value="1"/>
</dbReference>
<evidence type="ECO:0000313" key="15">
    <source>
        <dbReference type="EMBL" id="CAL4785084.1"/>
    </source>
</evidence>
<dbReference type="Gene3D" id="3.50.30.10">
    <property type="entry name" value="Phosphohistidine domain"/>
    <property type="match status" value="1"/>
</dbReference>
<dbReference type="InterPro" id="IPR015813">
    <property type="entry name" value="Pyrv/PenolPyrv_kinase-like_dom"/>
</dbReference>
<dbReference type="InterPro" id="IPR002192">
    <property type="entry name" value="PPDK_AMP/ATP-bd"/>
</dbReference>
<evidence type="ECO:0000256" key="5">
    <source>
        <dbReference type="ARBA" id="ARBA00022723"/>
    </source>
</evidence>
<dbReference type="EMBL" id="CAMXCT030002380">
    <property type="protein sequence ID" value="CAL4785084.1"/>
    <property type="molecule type" value="Genomic_DNA"/>
</dbReference>